<proteinExistence type="predicted"/>
<sequence>MGKLCIQMKKDYDVFTMIKKNSGFGWHIEKEVLTAPDGVWDTYIKVHLEADKFRYRGLLYYVILDQLCMNMSAMGEEEKSEKDEELSGLLGEGWRSKCRLEGVGGFTRESFEMTVGGMEGKEGHRS</sequence>
<dbReference type="PANTHER" id="PTHR46929">
    <property type="entry name" value="EXPRESSED PROTEIN"/>
    <property type="match status" value="1"/>
</dbReference>
<organism evidence="1 2">
    <name type="scientific">Choiromyces venosus 120613-1</name>
    <dbReference type="NCBI Taxonomy" id="1336337"/>
    <lineage>
        <taxon>Eukaryota</taxon>
        <taxon>Fungi</taxon>
        <taxon>Dikarya</taxon>
        <taxon>Ascomycota</taxon>
        <taxon>Pezizomycotina</taxon>
        <taxon>Pezizomycetes</taxon>
        <taxon>Pezizales</taxon>
        <taxon>Tuberaceae</taxon>
        <taxon>Choiromyces</taxon>
    </lineage>
</organism>
<dbReference type="AlphaFoldDB" id="A0A3N4JTQ4"/>
<name>A0A3N4JTQ4_9PEZI</name>
<gene>
    <name evidence="1" type="ORF">L873DRAFT_1788230</name>
</gene>
<dbReference type="OrthoDB" id="2792845at2759"/>
<accession>A0A3N4JTQ4</accession>
<dbReference type="EMBL" id="ML120372">
    <property type="protein sequence ID" value="RPB01567.1"/>
    <property type="molecule type" value="Genomic_DNA"/>
</dbReference>
<reference evidence="1 2" key="1">
    <citation type="journal article" date="2018" name="Nat. Ecol. Evol.">
        <title>Pezizomycetes genomes reveal the molecular basis of ectomycorrhizal truffle lifestyle.</title>
        <authorList>
            <person name="Murat C."/>
            <person name="Payen T."/>
            <person name="Noel B."/>
            <person name="Kuo A."/>
            <person name="Morin E."/>
            <person name="Chen J."/>
            <person name="Kohler A."/>
            <person name="Krizsan K."/>
            <person name="Balestrini R."/>
            <person name="Da Silva C."/>
            <person name="Montanini B."/>
            <person name="Hainaut M."/>
            <person name="Levati E."/>
            <person name="Barry K.W."/>
            <person name="Belfiori B."/>
            <person name="Cichocki N."/>
            <person name="Clum A."/>
            <person name="Dockter R.B."/>
            <person name="Fauchery L."/>
            <person name="Guy J."/>
            <person name="Iotti M."/>
            <person name="Le Tacon F."/>
            <person name="Lindquist E.A."/>
            <person name="Lipzen A."/>
            <person name="Malagnac F."/>
            <person name="Mello A."/>
            <person name="Molinier V."/>
            <person name="Miyauchi S."/>
            <person name="Poulain J."/>
            <person name="Riccioni C."/>
            <person name="Rubini A."/>
            <person name="Sitrit Y."/>
            <person name="Splivallo R."/>
            <person name="Traeger S."/>
            <person name="Wang M."/>
            <person name="Zifcakova L."/>
            <person name="Wipf D."/>
            <person name="Zambonelli A."/>
            <person name="Paolocci F."/>
            <person name="Nowrousian M."/>
            <person name="Ottonello S."/>
            <person name="Baldrian P."/>
            <person name="Spatafora J.W."/>
            <person name="Henrissat B."/>
            <person name="Nagy L.G."/>
            <person name="Aury J.M."/>
            <person name="Wincker P."/>
            <person name="Grigoriev I.V."/>
            <person name="Bonfante P."/>
            <person name="Martin F.M."/>
        </authorList>
    </citation>
    <scope>NUCLEOTIDE SEQUENCE [LARGE SCALE GENOMIC DNA]</scope>
    <source>
        <strain evidence="1 2">120613-1</strain>
    </source>
</reference>
<evidence type="ECO:0008006" key="3">
    <source>
        <dbReference type="Google" id="ProtNLM"/>
    </source>
</evidence>
<keyword evidence="2" id="KW-1185">Reference proteome</keyword>
<dbReference type="PANTHER" id="PTHR46929:SF3">
    <property type="entry name" value="MYB_SANT-LIKE DOMAIN-CONTAINING PROTEIN"/>
    <property type="match status" value="1"/>
</dbReference>
<evidence type="ECO:0000313" key="1">
    <source>
        <dbReference type="EMBL" id="RPB01567.1"/>
    </source>
</evidence>
<evidence type="ECO:0000313" key="2">
    <source>
        <dbReference type="Proteomes" id="UP000276215"/>
    </source>
</evidence>
<protein>
    <recommendedName>
        <fullName evidence="3">Myb/SANT-like domain-containing protein</fullName>
    </recommendedName>
</protein>
<dbReference type="Proteomes" id="UP000276215">
    <property type="component" value="Unassembled WGS sequence"/>
</dbReference>